<dbReference type="EMBL" id="PEZG01000081">
    <property type="protein sequence ID" value="PIS15426.1"/>
    <property type="molecule type" value="Genomic_DNA"/>
</dbReference>
<dbReference type="Proteomes" id="UP000231198">
    <property type="component" value="Unassembled WGS sequence"/>
</dbReference>
<evidence type="ECO:0000313" key="1">
    <source>
        <dbReference type="EMBL" id="PIS15426.1"/>
    </source>
</evidence>
<name>A0A2H0WS00_9BACT</name>
<organism evidence="1 2">
    <name type="scientific">Candidatus Roizmanbacteria bacterium CG09_land_8_20_14_0_10_41_9</name>
    <dbReference type="NCBI Taxonomy" id="1974850"/>
    <lineage>
        <taxon>Bacteria</taxon>
        <taxon>Candidatus Roizmaniibacteriota</taxon>
    </lineage>
</organism>
<protein>
    <recommendedName>
        <fullName evidence="3">Peptidase S74 domain-containing protein</fullName>
    </recommendedName>
</protein>
<accession>A0A2H0WS00</accession>
<sequence length="2415" mass="246024">MINASQLQGATWGAPLAIGSTTPASGAFTTLGASSTATFSSTVNLNGTVDTALGNGMVKSDSNGILSIIAGTDNYLPKWSSSGLTVSSLLHDNGTILGIGYTGPYGANTKLAINGNVGIGTTSPLYALDITGAIRVGTTTVFGGNEYSWPGAIVTNGYLKTSAAGQLSWDTSVSSPPFSNITSGTNTTAAMTVGSGALLTYTGTGVINASQLQGATWGAPLAIGATTAASGKFTTLSASIGTTSPIITLTTGAGADRILRSDAAGNASWIVQSLIVAGSVPFAGITSGTNVNTLTMGTGGVLNYAGTGIINASQLQGATWGAPLAIGSTTASTGVFTTLTGNTGRFTVVGIGYTGPYASGTSLAVSGNVGIGTTSPSNNFEIRSATTPGFRLQDTTNSVTFDFAADDWSTYFNFQNTAANSGSLFRMDGSTVLSLGTGGDIGIGGTAATTSPVLFVQTAGNVGIGTTNPLYALDINGSLRVGATTVFGGQEYTWPASQIGSGVLQTNGVGVLSWTSAPPGLAINFANLTSGTNTSAAMTVGSGALLTYTGTGVINASQLQGATWGAPLAIGATTAATGKFTTLTATVGTTSPIITLTTGAGADRILRSDASGNASWIVQSSIVAGSVPFSGITSGTNVNTLTMGTGGVLNYVGTGIINASQLQGATWGAPLAIGSTTPAAGTFTNLTASTGAFTTLNVSSTATFSSTLIANGTIDTALGNGMVKSDASGILSIIAGTDNYLPKWSSSGLTVSSLLHDNGTVLGLGYTGPYGAGTVLAVSGNVGVGTTSPTAPLEIRNNFTDTSGTKRNVYSYQTIGVGTSSTAGFRSMEGVATIGSGGSYSSSTMGVYGLSQIANAVGATLTGSNSLIGGYFGTSVQDAKVYEATGVYFDLPSVDAGNLTTGYGLRIGPASIGAGTINTLVGVFIPAITQATTNWDLYHNGTSPNIGIGNGGTLSWKDAPGNTLMTLTDLGNTGKLVVTGNVGIGITTPAYTLDINGSIRVGTTTVFGENAYTWPASIVAGNYLKTDANGQLSWTATSGGSFADITSGTNTTAIMTVGSGAVLSYTGTGVINASQLQGATWGAPLAIGATTASTGKFTTLTATVGTTSPIITLTTGAGADRILRSDAAGNASWIVQSLIVAGSVPFAGITSGTNVNNLTIGTGGRLSYVGTGIINASQLQGATWGAPLAIGSTTASTGVFTVLTGNTGRFTVVGIGYTGSYASGTSLAVSGNVGIGTTSPTAKLNVYNPSATLLPLAASFQNLSTNGTANGVYINIGSTATTAYALNVLSNGISRLYVRGDGNIGIGKTNPIHLFDIAGNLGVGVSGTIGYINFGGSPDGTTGYGFRDNGGIMEIKNLGGAWASPASASGITNYLAKFADPSSLTSSSVHEDAAGVVGIGTTGPYGAGTKFVIMQGNVGIGTTSPQALLDIAGATSLISNSTGDINLDANSGYIGFSDDSLRNITDAFFNGNVGIGTSNAFSAGTKLVVWGGNVGIGTTSPTYTMDINGSLRVGTTAVFNGTIDTALSTGVVYSDSNGLLSAVLGTLNYIPKWTATGLSTTSLLYDNGTVLGIGYTGPYGANVKLAINGNVGIGVTNTVNKLDINGGVAIGSYAGVYGAPANGLLVSGNVGIGRTSPRAELDLGNGTIYAHQLIDTNTPEFYIDPGGDSVLLGSIQIGGTGTAGSFISDSNGQLILRGSAGAGGTATPSVLIGTAGNEKIDAGVIDPPYTINGKKYATYMASMTGMKEETTGIIQTTEKINGVGYRKIIDFNNLEEGSDLWLFSKTTSLRENIDKMVTLLTPSINTRTWYYVDKEHFTITIFSSRPTSISYRFTAPRFDYEQWANTRNSQHSGYVLNDPDMPSLLTVDENGNGQNESPQIVKETNGEYVYDGNIENLELRIKNSEYALKVGEEIIEEMGAFAEVAAARINAGLIETEDMIVNGILVAANITSEKIVSTTAEIGNLIAKNITVREKIISPVVETEDIISTGSAKLSQIETNTISPQDQNLVIDLNKSTDETLQEASGEIASQNEGPLAQLIIKGFEGKTVTTIDERGNATFSGSLAAREATISGLLAAQSASVSGTLTASRIESENIKELEGNIASLSDGSIANNETMQQLSNNVNDIQSLLATIRNSSLPNPGYYQNLDGTTIPWNNSAIQQSNNPTIEELTVTDNSNLYNATVSNSLMVGNLYMDNGSILSLSSDLKLSSLATITLFDGSVVIGRDGTITTKGPLIAQAGIRTNEIRAVNEGEDINIQLSNVKSQMTNQIQNSKFKVQNSQQEEVASIDASGSAKFKELSLEKYMDATSSAAVIAAPDNFVRNGIYAPAIETEAQTAGVGILPTNSSEIIIYNEKIKEDSLIYLTPTEQIPNIQLTVVQKTTCLPNETGCKPYFKVSSGVGAHPEIKFNWLIIN</sequence>
<comment type="caution">
    <text evidence="1">The sequence shown here is derived from an EMBL/GenBank/DDBJ whole genome shotgun (WGS) entry which is preliminary data.</text>
</comment>
<reference evidence="2" key="1">
    <citation type="submission" date="2017-09" db="EMBL/GenBank/DDBJ databases">
        <title>Depth-based differentiation of microbial function through sediment-hosted aquifers and enrichment of novel symbionts in the deep terrestrial subsurface.</title>
        <authorList>
            <person name="Probst A.J."/>
            <person name="Ladd B."/>
            <person name="Jarett J.K."/>
            <person name="Geller-Mcgrath D.E."/>
            <person name="Sieber C.M.K."/>
            <person name="Emerson J.B."/>
            <person name="Anantharaman K."/>
            <person name="Thomas B.C."/>
            <person name="Malmstrom R."/>
            <person name="Stieglmeier M."/>
            <person name="Klingl A."/>
            <person name="Woyke T."/>
            <person name="Ryan C.M."/>
            <person name="Banfield J.F."/>
        </authorList>
    </citation>
    <scope>NUCLEOTIDE SEQUENCE [LARGE SCALE GENOMIC DNA]</scope>
</reference>
<proteinExistence type="predicted"/>
<gene>
    <name evidence="1" type="ORF">COT62_03750</name>
</gene>
<evidence type="ECO:0008006" key="3">
    <source>
        <dbReference type="Google" id="ProtNLM"/>
    </source>
</evidence>
<evidence type="ECO:0000313" key="2">
    <source>
        <dbReference type="Proteomes" id="UP000231198"/>
    </source>
</evidence>